<keyword evidence="5" id="KW-0811">Translocation</keyword>
<feature type="compositionally biased region" description="Basic and acidic residues" evidence="8">
    <location>
        <begin position="184"/>
        <end position="224"/>
    </location>
</feature>
<feature type="compositionally biased region" description="Acidic residues" evidence="8">
    <location>
        <begin position="13"/>
        <end position="23"/>
    </location>
</feature>
<accession>A0A1S2XIM1</accession>
<dbReference type="STRING" id="3827.A0A1S2XIM1"/>
<dbReference type="PANTHER" id="PTHR23138:SF177">
    <property type="entry name" value="RAN-BINDING PROTEIN 1 HOMOLOG B"/>
    <property type="match status" value="1"/>
</dbReference>
<comment type="subcellular location">
    <subcellularLocation>
        <location evidence="1">Nucleus</location>
        <location evidence="1">Nuclear pore complex</location>
    </subcellularLocation>
</comment>
<dbReference type="FunFam" id="2.30.29.30:FF:000245">
    <property type="entry name" value="Ran-binding protein 1 b"/>
    <property type="match status" value="1"/>
</dbReference>
<keyword evidence="7" id="KW-0539">Nucleus</keyword>
<gene>
    <name evidence="11" type="primary">LOC101503134</name>
</gene>
<feature type="domain" description="RanBD1" evidence="9">
    <location>
        <begin position="26"/>
        <end position="161"/>
    </location>
</feature>
<dbReference type="PANTHER" id="PTHR23138">
    <property type="entry name" value="RAN BINDING PROTEIN"/>
    <property type="match status" value="1"/>
</dbReference>
<keyword evidence="10" id="KW-1185">Reference proteome</keyword>
<dbReference type="GO" id="GO:0005737">
    <property type="term" value="C:cytoplasm"/>
    <property type="evidence" value="ECO:0007669"/>
    <property type="project" value="TreeGrafter"/>
</dbReference>
<dbReference type="KEGG" id="cam:101503134"/>
<evidence type="ECO:0000256" key="5">
    <source>
        <dbReference type="ARBA" id="ARBA00023010"/>
    </source>
</evidence>
<dbReference type="SMART" id="SM00160">
    <property type="entry name" value="RanBD"/>
    <property type="match status" value="1"/>
</dbReference>
<protein>
    <submittedName>
        <fullName evidence="11">Ran-binding protein 1 homolog b-like</fullName>
    </submittedName>
</protein>
<feature type="region of interest" description="Disordered" evidence="8">
    <location>
        <begin position="1"/>
        <end position="29"/>
    </location>
</feature>
<dbReference type="OrthoDB" id="2357150at2759"/>
<evidence type="ECO:0000259" key="9">
    <source>
        <dbReference type="PROSITE" id="PS50196"/>
    </source>
</evidence>
<dbReference type="GO" id="GO:0005096">
    <property type="term" value="F:GTPase activator activity"/>
    <property type="evidence" value="ECO:0007669"/>
    <property type="project" value="TreeGrafter"/>
</dbReference>
<evidence type="ECO:0000256" key="4">
    <source>
        <dbReference type="ARBA" id="ARBA00022927"/>
    </source>
</evidence>
<dbReference type="InterPro" id="IPR000156">
    <property type="entry name" value="Ran_bind_dom"/>
</dbReference>
<keyword evidence="6" id="KW-0906">Nuclear pore complex</keyword>
<evidence type="ECO:0000256" key="3">
    <source>
        <dbReference type="ARBA" id="ARBA00022816"/>
    </source>
</evidence>
<keyword evidence="4" id="KW-0653">Protein transport</keyword>
<evidence type="ECO:0000256" key="8">
    <source>
        <dbReference type="SAM" id="MobiDB-lite"/>
    </source>
</evidence>
<dbReference type="CDD" id="cd13179">
    <property type="entry name" value="RanBD_RanBP1"/>
    <property type="match status" value="1"/>
</dbReference>
<proteinExistence type="predicted"/>
<evidence type="ECO:0000313" key="11">
    <source>
        <dbReference type="RefSeq" id="XP_004489923.1"/>
    </source>
</evidence>
<name>A0A1S2XIM1_CICAR</name>
<dbReference type="Pfam" id="PF00638">
    <property type="entry name" value="Ran_BP1"/>
    <property type="match status" value="1"/>
</dbReference>
<dbReference type="InterPro" id="IPR045255">
    <property type="entry name" value="RanBP1-like"/>
</dbReference>
<dbReference type="RefSeq" id="XP_004489923.1">
    <property type="nucleotide sequence ID" value="XM_004489866.3"/>
</dbReference>
<reference evidence="10" key="1">
    <citation type="journal article" date="2013" name="Nat. Biotechnol.">
        <title>Draft genome sequence of chickpea (Cicer arietinum) provides a resource for trait improvement.</title>
        <authorList>
            <person name="Varshney R.K."/>
            <person name="Song C."/>
            <person name="Saxena R.K."/>
            <person name="Azam S."/>
            <person name="Yu S."/>
            <person name="Sharpe A.G."/>
            <person name="Cannon S."/>
            <person name="Baek J."/>
            <person name="Rosen B.D."/>
            <person name="Tar'an B."/>
            <person name="Millan T."/>
            <person name="Zhang X."/>
            <person name="Ramsay L.D."/>
            <person name="Iwata A."/>
            <person name="Wang Y."/>
            <person name="Nelson W."/>
            <person name="Farmer A.D."/>
            <person name="Gaur P.M."/>
            <person name="Soderlund C."/>
            <person name="Penmetsa R.V."/>
            <person name="Xu C."/>
            <person name="Bharti A.K."/>
            <person name="He W."/>
            <person name="Winter P."/>
            <person name="Zhao S."/>
            <person name="Hane J.K."/>
            <person name="Carrasquilla-Garcia N."/>
            <person name="Condie J.A."/>
            <person name="Upadhyaya H.D."/>
            <person name="Luo M.C."/>
            <person name="Thudi M."/>
            <person name="Gowda C.L."/>
            <person name="Singh N.P."/>
            <person name="Lichtenzveig J."/>
            <person name="Gali K.K."/>
            <person name="Rubio J."/>
            <person name="Nadarajan N."/>
            <person name="Dolezel J."/>
            <person name="Bansal K.C."/>
            <person name="Xu X."/>
            <person name="Edwards D."/>
            <person name="Zhang G."/>
            <person name="Kahl G."/>
            <person name="Gil J."/>
            <person name="Singh K.B."/>
            <person name="Datta S.K."/>
            <person name="Jackson S.A."/>
            <person name="Wang J."/>
            <person name="Cook D.R."/>
        </authorList>
    </citation>
    <scope>NUCLEOTIDE SEQUENCE [LARGE SCALE GENOMIC DNA]</scope>
    <source>
        <strain evidence="10">cv. CDC Frontier</strain>
    </source>
</reference>
<evidence type="ECO:0000256" key="2">
    <source>
        <dbReference type="ARBA" id="ARBA00022448"/>
    </source>
</evidence>
<dbReference type="Gene3D" id="2.30.29.30">
    <property type="entry name" value="Pleckstrin-homology domain (PH domain)/Phosphotyrosine-binding domain (PTB)"/>
    <property type="match status" value="1"/>
</dbReference>
<keyword evidence="2" id="KW-0813">Transport</keyword>
<dbReference type="GO" id="GO:0051028">
    <property type="term" value="P:mRNA transport"/>
    <property type="evidence" value="ECO:0007669"/>
    <property type="project" value="UniProtKB-KW"/>
</dbReference>
<feature type="compositionally biased region" description="Basic and acidic residues" evidence="8">
    <location>
        <begin position="1"/>
        <end position="12"/>
    </location>
</feature>
<evidence type="ECO:0000313" key="10">
    <source>
        <dbReference type="Proteomes" id="UP000087171"/>
    </source>
</evidence>
<dbReference type="InterPro" id="IPR011993">
    <property type="entry name" value="PH-like_dom_sf"/>
</dbReference>
<dbReference type="SUPFAM" id="SSF50729">
    <property type="entry name" value="PH domain-like"/>
    <property type="match status" value="1"/>
</dbReference>
<dbReference type="GO" id="GO:0006913">
    <property type="term" value="P:nucleocytoplasmic transport"/>
    <property type="evidence" value="ECO:0007669"/>
    <property type="project" value="InterPro"/>
</dbReference>
<dbReference type="Proteomes" id="UP000087171">
    <property type="component" value="Chromosome Ca2"/>
</dbReference>
<dbReference type="PROSITE" id="PS50196">
    <property type="entry name" value="RANBD1"/>
    <property type="match status" value="1"/>
</dbReference>
<evidence type="ECO:0000256" key="1">
    <source>
        <dbReference type="ARBA" id="ARBA00004567"/>
    </source>
</evidence>
<sequence length="224" mass="25309">MSTSTEAEHHEEEEVPAGDDEDTGAQVAPIVRLEEVAVSTGEEDEEAILDLKAKLYRFDKEGNQWKERGAGTVKFLKHKVTGKIRLLMRQSKTLKICANHRILPTMTVQEHAGNEKSCVWQARDFADGELKHEFFCIRFQSIENCKKFMETFEEIAESLKKEENEDASAAADILQNLSVEGSADTEKKDEEKKSEDNTKEQESAPEKENKEDSEKKVEELGSSA</sequence>
<dbReference type="GO" id="GO:0005643">
    <property type="term" value="C:nuclear pore"/>
    <property type="evidence" value="ECO:0007669"/>
    <property type="project" value="UniProtKB-SubCell"/>
</dbReference>
<dbReference type="AlphaFoldDB" id="A0A1S2XIM1"/>
<reference evidence="11" key="2">
    <citation type="submission" date="2025-08" db="UniProtKB">
        <authorList>
            <consortium name="RefSeq"/>
        </authorList>
    </citation>
    <scope>IDENTIFICATION</scope>
    <source>
        <tissue evidence="11">Etiolated seedlings</tissue>
    </source>
</reference>
<dbReference type="GeneID" id="101503134"/>
<dbReference type="InterPro" id="IPR045256">
    <property type="entry name" value="RanBP1_RanBD"/>
</dbReference>
<dbReference type="GO" id="GO:0015031">
    <property type="term" value="P:protein transport"/>
    <property type="evidence" value="ECO:0007669"/>
    <property type="project" value="UniProtKB-KW"/>
</dbReference>
<evidence type="ECO:0000256" key="7">
    <source>
        <dbReference type="ARBA" id="ARBA00023242"/>
    </source>
</evidence>
<organism evidence="10 11">
    <name type="scientific">Cicer arietinum</name>
    <name type="common">Chickpea</name>
    <name type="synonym">Garbanzo</name>
    <dbReference type="NCBI Taxonomy" id="3827"/>
    <lineage>
        <taxon>Eukaryota</taxon>
        <taxon>Viridiplantae</taxon>
        <taxon>Streptophyta</taxon>
        <taxon>Embryophyta</taxon>
        <taxon>Tracheophyta</taxon>
        <taxon>Spermatophyta</taxon>
        <taxon>Magnoliopsida</taxon>
        <taxon>eudicotyledons</taxon>
        <taxon>Gunneridae</taxon>
        <taxon>Pentapetalae</taxon>
        <taxon>rosids</taxon>
        <taxon>fabids</taxon>
        <taxon>Fabales</taxon>
        <taxon>Fabaceae</taxon>
        <taxon>Papilionoideae</taxon>
        <taxon>50 kb inversion clade</taxon>
        <taxon>NPAAA clade</taxon>
        <taxon>Hologalegina</taxon>
        <taxon>IRL clade</taxon>
        <taxon>Cicereae</taxon>
        <taxon>Cicer</taxon>
    </lineage>
</organism>
<evidence type="ECO:0000256" key="6">
    <source>
        <dbReference type="ARBA" id="ARBA00023132"/>
    </source>
</evidence>
<feature type="region of interest" description="Disordered" evidence="8">
    <location>
        <begin position="166"/>
        <end position="224"/>
    </location>
</feature>
<keyword evidence="3" id="KW-0509">mRNA transport</keyword>